<keyword evidence="1" id="KW-1133">Transmembrane helix</keyword>
<feature type="transmembrane region" description="Helical" evidence="1">
    <location>
        <begin position="34"/>
        <end position="52"/>
    </location>
</feature>
<name>A0A8S1V2L2_PAROT</name>
<sequence>MINRYTLQFKDSKLEEKYQEIQLREKRKPLVKKIIYLTFLVVLVKGTFSIITQSLDEIYGTIGYFVSDLCLIAILMIKPQCCRYALMLVTYLMMIPYLRVDDSKNQFHYQLASALIVGFQFVIITSGEFIDALVQVLSIFSIYLAYFIIYQPNFSQAFVLSAFLICFLLLFSLYQNVAAERSKFQLTLLNEQWDKILLSMVTEPCVIFNFDQLRHTFIVKGSFSFIVNCDTNEDLKNFLRKSKLTFHKKINLENFLFKQIDKFDKQNDNIINQSLIIELNQKAQEITYSIFSGTNPIILIKIDQCKCSRIVGEQQNLKIEQQFQFKYRVLLKSIYQQFKRILIHKTSNLKGLFKLIIYHYLQEKLEQKQIKQVNLSKVFSNLKLLYSQKQIILSKNLLDFTFLGYKEALFLILIEIFECNISNQIYIQINNDNCNETQFEMLIFGIYNEKSYKILRQRLVKLEDYFNNLYLTQQYIALVITHSTFIGKRRG</sequence>
<dbReference type="AlphaFoldDB" id="A0A8S1V2L2"/>
<evidence type="ECO:0000313" key="3">
    <source>
        <dbReference type="Proteomes" id="UP000683925"/>
    </source>
</evidence>
<feature type="transmembrane region" description="Helical" evidence="1">
    <location>
        <begin position="58"/>
        <end position="77"/>
    </location>
</feature>
<feature type="transmembrane region" description="Helical" evidence="1">
    <location>
        <begin position="106"/>
        <end position="125"/>
    </location>
</feature>
<protein>
    <recommendedName>
        <fullName evidence="4">Transmembrane protein</fullName>
    </recommendedName>
</protein>
<gene>
    <name evidence="2" type="ORF">POCTA_138.1.T0550025</name>
</gene>
<evidence type="ECO:0000256" key="1">
    <source>
        <dbReference type="SAM" id="Phobius"/>
    </source>
</evidence>
<dbReference type="Proteomes" id="UP000683925">
    <property type="component" value="Unassembled WGS sequence"/>
</dbReference>
<comment type="caution">
    <text evidence="2">The sequence shown here is derived from an EMBL/GenBank/DDBJ whole genome shotgun (WGS) entry which is preliminary data.</text>
</comment>
<proteinExistence type="predicted"/>
<keyword evidence="1" id="KW-0472">Membrane</keyword>
<keyword evidence="1" id="KW-0812">Transmembrane</keyword>
<keyword evidence="3" id="KW-1185">Reference proteome</keyword>
<dbReference type="EMBL" id="CAJJDP010000055">
    <property type="protein sequence ID" value="CAD8170162.1"/>
    <property type="molecule type" value="Genomic_DNA"/>
</dbReference>
<dbReference type="OMA" id="KAQEITY"/>
<evidence type="ECO:0008006" key="4">
    <source>
        <dbReference type="Google" id="ProtNLM"/>
    </source>
</evidence>
<reference evidence="2" key="1">
    <citation type="submission" date="2021-01" db="EMBL/GenBank/DDBJ databases">
        <authorList>
            <consortium name="Genoscope - CEA"/>
            <person name="William W."/>
        </authorList>
    </citation>
    <scope>NUCLEOTIDE SEQUENCE</scope>
</reference>
<feature type="transmembrane region" description="Helical" evidence="1">
    <location>
        <begin position="132"/>
        <end position="150"/>
    </location>
</feature>
<accession>A0A8S1V2L2</accession>
<feature type="transmembrane region" description="Helical" evidence="1">
    <location>
        <begin position="156"/>
        <end position="174"/>
    </location>
</feature>
<dbReference type="OrthoDB" id="300567at2759"/>
<evidence type="ECO:0000313" key="2">
    <source>
        <dbReference type="EMBL" id="CAD8170162.1"/>
    </source>
</evidence>
<organism evidence="2 3">
    <name type="scientific">Paramecium octaurelia</name>
    <dbReference type="NCBI Taxonomy" id="43137"/>
    <lineage>
        <taxon>Eukaryota</taxon>
        <taxon>Sar</taxon>
        <taxon>Alveolata</taxon>
        <taxon>Ciliophora</taxon>
        <taxon>Intramacronucleata</taxon>
        <taxon>Oligohymenophorea</taxon>
        <taxon>Peniculida</taxon>
        <taxon>Parameciidae</taxon>
        <taxon>Paramecium</taxon>
    </lineage>
</organism>